<dbReference type="GO" id="GO:0020037">
    <property type="term" value="F:heme binding"/>
    <property type="evidence" value="ECO:0007669"/>
    <property type="project" value="InterPro"/>
</dbReference>
<proteinExistence type="predicted"/>
<dbReference type="Proteomes" id="UP000178082">
    <property type="component" value="Unassembled WGS sequence"/>
</dbReference>
<evidence type="ECO:0000256" key="1">
    <source>
        <dbReference type="ARBA" id="ARBA00022617"/>
    </source>
</evidence>
<keyword evidence="3 4" id="KW-0408">Iron</keyword>
<evidence type="ECO:0000256" key="2">
    <source>
        <dbReference type="ARBA" id="ARBA00022723"/>
    </source>
</evidence>
<keyword evidence="1 4" id="KW-0349">Heme</keyword>
<gene>
    <name evidence="6" type="ORF">A3G31_01330</name>
</gene>
<feature type="domain" description="Cytochrome c" evidence="5">
    <location>
        <begin position="163"/>
        <end position="257"/>
    </location>
</feature>
<dbReference type="Pfam" id="PF00034">
    <property type="entry name" value="Cytochrom_C"/>
    <property type="match status" value="2"/>
</dbReference>
<dbReference type="Gene3D" id="1.10.760.10">
    <property type="entry name" value="Cytochrome c-like domain"/>
    <property type="match status" value="2"/>
</dbReference>
<dbReference type="InterPro" id="IPR036280">
    <property type="entry name" value="Multihaem_cyt_sf"/>
</dbReference>
<evidence type="ECO:0000313" key="6">
    <source>
        <dbReference type="EMBL" id="OGL55438.1"/>
    </source>
</evidence>
<feature type="domain" description="Cytochrome c" evidence="5">
    <location>
        <begin position="284"/>
        <end position="364"/>
    </location>
</feature>
<evidence type="ECO:0000256" key="3">
    <source>
        <dbReference type="ARBA" id="ARBA00023004"/>
    </source>
</evidence>
<evidence type="ECO:0000313" key="7">
    <source>
        <dbReference type="Proteomes" id="UP000178082"/>
    </source>
</evidence>
<dbReference type="InterPro" id="IPR036909">
    <property type="entry name" value="Cyt_c-like_dom_sf"/>
</dbReference>
<dbReference type="PANTHER" id="PTHR33546">
    <property type="entry name" value="LARGE, MULTIFUNCTIONAL SECRETED PROTEIN-RELATED"/>
    <property type="match status" value="1"/>
</dbReference>
<dbReference type="SUPFAM" id="SSF48695">
    <property type="entry name" value="Multiheme cytochromes"/>
    <property type="match status" value="1"/>
</dbReference>
<organism evidence="6 7">
    <name type="scientific">Candidatus Schekmanbacteria bacterium RIFCSPLOWO2_12_FULL_38_15</name>
    <dbReference type="NCBI Taxonomy" id="1817883"/>
    <lineage>
        <taxon>Bacteria</taxon>
        <taxon>Candidatus Schekmaniibacteriota</taxon>
    </lineage>
</organism>
<comment type="caution">
    <text evidence="6">The sequence shown here is derived from an EMBL/GenBank/DDBJ whole genome shotgun (WGS) entry which is preliminary data.</text>
</comment>
<sequence length="364" mass="42136">MVKYFTFFSIILLVFFSLAIFKDYDREWKDFQKRFYEIESERGKNAEEKKVIRNTPLRIKQIVLEDLNRVDRCTTCHLGMEYEKKSYKKNPYKSHPDPTMHPFDQFPFDRFGCTICHEGQGRATTKDDAHGDVDFWDKTMLRGIYLQASCLKCHDDPDLKGAEIAMKGKKLFEENDCYECHKVGDKGESVGPELTKEGLKTKHHFDFTRVKGKHTIANWQFEHLKNPEAVVPDSVMPNLELSDEDARALTIYLLSLTDEKVPEEYIASLKRGPILALSRKVTKPEMSPGEKLYIEMNCYYCHKIKGEGGDGAPDLTGVGARHDEDWLIKHFDTPRSISPHSFMPDYKLTPEEIKALTDFMLTLK</sequence>
<dbReference type="STRING" id="1817883.A3G31_01330"/>
<dbReference type="PROSITE" id="PS51007">
    <property type="entry name" value="CYTC"/>
    <property type="match status" value="2"/>
</dbReference>
<dbReference type="InterPro" id="IPR009056">
    <property type="entry name" value="Cyt_c-like_dom"/>
</dbReference>
<dbReference type="GO" id="GO:0046872">
    <property type="term" value="F:metal ion binding"/>
    <property type="evidence" value="ECO:0007669"/>
    <property type="project" value="UniProtKB-KW"/>
</dbReference>
<evidence type="ECO:0000259" key="5">
    <source>
        <dbReference type="PROSITE" id="PS51007"/>
    </source>
</evidence>
<protein>
    <recommendedName>
        <fullName evidence="5">Cytochrome c domain-containing protein</fullName>
    </recommendedName>
</protein>
<reference evidence="6 7" key="1">
    <citation type="journal article" date="2016" name="Nat. Commun.">
        <title>Thousands of microbial genomes shed light on interconnected biogeochemical processes in an aquifer system.</title>
        <authorList>
            <person name="Anantharaman K."/>
            <person name="Brown C.T."/>
            <person name="Hug L.A."/>
            <person name="Sharon I."/>
            <person name="Castelle C.J."/>
            <person name="Probst A.J."/>
            <person name="Thomas B.C."/>
            <person name="Singh A."/>
            <person name="Wilkins M.J."/>
            <person name="Karaoz U."/>
            <person name="Brodie E.L."/>
            <person name="Williams K.H."/>
            <person name="Hubbard S.S."/>
            <person name="Banfield J.F."/>
        </authorList>
    </citation>
    <scope>NUCLEOTIDE SEQUENCE [LARGE SCALE GENOMIC DNA]</scope>
</reference>
<dbReference type="EMBL" id="MGDI01000001">
    <property type="protein sequence ID" value="OGL55438.1"/>
    <property type="molecule type" value="Genomic_DNA"/>
</dbReference>
<dbReference type="AlphaFoldDB" id="A0A1F7SQE0"/>
<keyword evidence="2 4" id="KW-0479">Metal-binding</keyword>
<dbReference type="PANTHER" id="PTHR33546:SF1">
    <property type="entry name" value="LARGE, MULTIFUNCTIONAL SECRETED PROTEIN"/>
    <property type="match status" value="1"/>
</dbReference>
<evidence type="ECO:0000256" key="4">
    <source>
        <dbReference type="PROSITE-ProRule" id="PRU00433"/>
    </source>
</evidence>
<dbReference type="SUPFAM" id="SSF46626">
    <property type="entry name" value="Cytochrome c"/>
    <property type="match status" value="2"/>
</dbReference>
<accession>A0A1F7SQE0</accession>
<name>A0A1F7SQE0_9BACT</name>
<dbReference type="GO" id="GO:0009055">
    <property type="term" value="F:electron transfer activity"/>
    <property type="evidence" value="ECO:0007669"/>
    <property type="project" value="InterPro"/>
</dbReference>